<accession>A0AA38FIN5</accession>
<name>A0AA38FIN5_TAXCH</name>
<dbReference type="Proteomes" id="UP000824469">
    <property type="component" value="Unassembled WGS sequence"/>
</dbReference>
<comment type="caution">
    <text evidence="2">The sequence shown here is derived from an EMBL/GenBank/DDBJ whole genome shotgun (WGS) entry which is preliminary data.</text>
</comment>
<evidence type="ECO:0000313" key="3">
    <source>
        <dbReference type="Proteomes" id="UP000824469"/>
    </source>
</evidence>
<evidence type="ECO:0000313" key="2">
    <source>
        <dbReference type="EMBL" id="KAH9304075.1"/>
    </source>
</evidence>
<reference evidence="2 3" key="1">
    <citation type="journal article" date="2021" name="Nat. Plants">
        <title>The Taxus genome provides insights into paclitaxel biosynthesis.</title>
        <authorList>
            <person name="Xiong X."/>
            <person name="Gou J."/>
            <person name="Liao Q."/>
            <person name="Li Y."/>
            <person name="Zhou Q."/>
            <person name="Bi G."/>
            <person name="Li C."/>
            <person name="Du R."/>
            <person name="Wang X."/>
            <person name="Sun T."/>
            <person name="Guo L."/>
            <person name="Liang H."/>
            <person name="Lu P."/>
            <person name="Wu Y."/>
            <person name="Zhang Z."/>
            <person name="Ro D.K."/>
            <person name="Shang Y."/>
            <person name="Huang S."/>
            <person name="Yan J."/>
        </authorList>
    </citation>
    <scope>NUCLEOTIDE SEQUENCE [LARGE SCALE GENOMIC DNA]</scope>
    <source>
        <strain evidence="2">Ta-2019</strain>
    </source>
</reference>
<gene>
    <name evidence="2" type="ORF">KI387_008479</name>
</gene>
<keyword evidence="3" id="KW-1185">Reference proteome</keyword>
<evidence type="ECO:0000256" key="1">
    <source>
        <dbReference type="SAM" id="MobiDB-lite"/>
    </source>
</evidence>
<dbReference type="Gene3D" id="3.30.40.100">
    <property type="match status" value="1"/>
</dbReference>
<proteinExistence type="predicted"/>
<dbReference type="EMBL" id="JAHRHJ020000008">
    <property type="protein sequence ID" value="KAH9304075.1"/>
    <property type="molecule type" value="Genomic_DNA"/>
</dbReference>
<protein>
    <submittedName>
        <fullName evidence="2">Uncharacterized protein</fullName>
    </submittedName>
</protein>
<dbReference type="AlphaFoldDB" id="A0AA38FIN5"/>
<organism evidence="2 3">
    <name type="scientific">Taxus chinensis</name>
    <name type="common">Chinese yew</name>
    <name type="synonym">Taxus wallichiana var. chinensis</name>
    <dbReference type="NCBI Taxonomy" id="29808"/>
    <lineage>
        <taxon>Eukaryota</taxon>
        <taxon>Viridiplantae</taxon>
        <taxon>Streptophyta</taxon>
        <taxon>Embryophyta</taxon>
        <taxon>Tracheophyta</taxon>
        <taxon>Spermatophyta</taxon>
        <taxon>Pinopsida</taxon>
        <taxon>Pinidae</taxon>
        <taxon>Conifers II</taxon>
        <taxon>Cupressales</taxon>
        <taxon>Taxaceae</taxon>
        <taxon>Taxus</taxon>
    </lineage>
</organism>
<feature type="non-terminal residue" evidence="2">
    <location>
        <position position="166"/>
    </location>
</feature>
<sequence length="166" mass="18610">MTISIEEPEVRKTTPKGVKENGFFPKHRTKELKGMGSTSNESKMSELYFKSQERKTSGHTGNCRPLGEDVALTQVWKVADGLDDLKQEILTHDNINATDIPIIDGIIIDKSSSTSVLIEAKGNTNSKHLSIELEKPPSAWVQCDKCTKWRQILVELAEYIDITNPR</sequence>
<feature type="region of interest" description="Disordered" evidence="1">
    <location>
        <begin position="1"/>
        <end position="22"/>
    </location>
</feature>